<dbReference type="EMBL" id="CP002205">
    <property type="protein sequence ID" value="ADN09325.1"/>
    <property type="molecule type" value="Genomic_DNA"/>
</dbReference>
<dbReference type="PANTHER" id="PTHR38605">
    <property type="entry name" value="ATPASE-RELATED"/>
    <property type="match status" value="1"/>
</dbReference>
<dbReference type="SUPFAM" id="SSF52540">
    <property type="entry name" value="P-loop containing nucleoside triphosphate hydrolases"/>
    <property type="match status" value="1"/>
</dbReference>
<evidence type="ECO:0000313" key="1">
    <source>
        <dbReference type="EMBL" id="ADN09325.1"/>
    </source>
</evidence>
<dbReference type="AlphaFoldDB" id="E0UTG0"/>
<dbReference type="Pfam" id="PF04317">
    <property type="entry name" value="DUF463"/>
    <property type="match status" value="1"/>
</dbReference>
<dbReference type="KEGG" id="sua:Saut_1277"/>
<dbReference type="eggNOG" id="COG3106">
    <property type="taxonomic scope" value="Bacteria"/>
</dbReference>
<accession>E0UTG0</accession>
<keyword evidence="2" id="KW-1185">Reference proteome</keyword>
<evidence type="ECO:0000313" key="2">
    <source>
        <dbReference type="Proteomes" id="UP000007803"/>
    </source>
</evidence>
<proteinExistence type="predicted"/>
<evidence type="ECO:0008006" key="3">
    <source>
        <dbReference type="Google" id="ProtNLM"/>
    </source>
</evidence>
<dbReference type="PANTHER" id="PTHR38605:SF1">
    <property type="entry name" value="ATPASE"/>
    <property type="match status" value="1"/>
</dbReference>
<dbReference type="HOGENOM" id="CLU_043657_0_0_7"/>
<organism evidence="1 2">
    <name type="scientific">Sulfurimonas autotrophica (strain ATCC BAA-671 / DSM 16294 / JCM 11897 / OK10)</name>
    <dbReference type="NCBI Taxonomy" id="563040"/>
    <lineage>
        <taxon>Bacteria</taxon>
        <taxon>Pseudomonadati</taxon>
        <taxon>Campylobacterota</taxon>
        <taxon>Epsilonproteobacteria</taxon>
        <taxon>Campylobacterales</taxon>
        <taxon>Sulfurimonadaceae</taxon>
        <taxon>Sulfurimonas</taxon>
    </lineage>
</organism>
<dbReference type="Proteomes" id="UP000007803">
    <property type="component" value="Chromosome"/>
</dbReference>
<sequence>MATEILKNLLNLPNISLSSNSVKIAITGLSRSGKTVFITSLIDQLLYQDKILGVTASYPPFKTTIKPPLANAKRFDYYTLIHQLKQEHRWTKGTDEITHTVLEIETKSRFAFLGNSTFEIELIDYPGEWLLDLALLEMNYKKWSQKTMLWLHSVDDDKARAYLATLDSLTAKINTQEVELKLHNKYKELLIHLKKNHYSQLTPGRFIMPSDLANDPILVFAPLPPNAAKELFKSYEKRYNRYVKEIVKDIQLEHFKGFERQVVLVDVLEALQNGYDCYSDMKNGLKSMLALYEHKNKNFLSQWFSPSIKKVLFCATKADQVAASQHANFSALLVDMIDDLQKELDISHIKTNTQIVAALKSTVTIEKKYEGQTLSFIRGILEEDGEMHDLYPGKMPIRFPSKAEFDTSKYGYKNFLPPKKPYRENESLAHINMDRVIRKLIGDLL</sequence>
<name>E0UTG0_SULAO</name>
<dbReference type="STRING" id="563040.Saut_1277"/>
<protein>
    <recommendedName>
        <fullName evidence="3">YcjX family protein</fullName>
    </recommendedName>
</protein>
<dbReference type="InterPro" id="IPR007413">
    <property type="entry name" value="YcjX-like"/>
</dbReference>
<reference evidence="2" key="1">
    <citation type="journal article" date="2010" name="Stand. Genomic Sci.">
        <title>Complete genome sequence of Sulfurimonas autotrophica type strain (OK10).</title>
        <authorList>
            <person name="Sikorski J."/>
            <person name="Munk C."/>
            <person name="Lapidus A."/>
            <person name="Djao O."/>
            <person name="Lucas S."/>
            <person name="Glavina Del Rio T."/>
            <person name="Nolan M."/>
            <person name="Tice H."/>
            <person name="Han C."/>
            <person name="Cheng J."/>
            <person name="Tapia R."/>
            <person name="Goodwin L."/>
            <person name="Pitluck S."/>
            <person name="Liolios K."/>
            <person name="Ivanova N."/>
            <person name="Mavromatis K."/>
            <person name="Mikhailova N."/>
            <person name="Pati A."/>
            <person name="Sims D."/>
            <person name="Meincke L."/>
            <person name="Brettin T."/>
            <person name="Detter J."/>
            <person name="Chen A."/>
            <person name="Palaniappan K."/>
            <person name="Land M."/>
            <person name="Hauser L."/>
            <person name="Chang Y."/>
            <person name="Jeffries C."/>
            <person name="Rohde M."/>
            <person name="Lang E."/>
            <person name="Spring S."/>
            <person name="Goker M."/>
            <person name="Woyke T."/>
            <person name="Bristow J."/>
            <person name="Eisen J."/>
            <person name="Markowitz V."/>
            <person name="Hugenholtz P."/>
            <person name="Kyrpides N."/>
            <person name="Klenk H."/>
        </authorList>
    </citation>
    <scope>NUCLEOTIDE SEQUENCE [LARGE SCALE GENOMIC DNA]</scope>
    <source>
        <strain evidence="2">ATCC BAA-671 / DSM 16294 / JCM 11897 / OK10</strain>
    </source>
</reference>
<dbReference type="InterPro" id="IPR027417">
    <property type="entry name" value="P-loop_NTPase"/>
</dbReference>
<dbReference type="OrthoDB" id="9777645at2"/>
<dbReference type="PIRSF" id="PIRSF019381">
    <property type="entry name" value="YcjX"/>
    <property type="match status" value="1"/>
</dbReference>
<dbReference type="RefSeq" id="WP_013327078.1">
    <property type="nucleotide sequence ID" value="NC_014506.1"/>
</dbReference>
<gene>
    <name evidence="1" type="ordered locus">Saut_1277</name>
</gene>